<feature type="domain" description="IstB-like ATP-binding" evidence="1">
    <location>
        <begin position="14"/>
        <end position="76"/>
    </location>
</feature>
<gene>
    <name evidence="2" type="ORF">SBA_ch1_04550</name>
</gene>
<proteinExistence type="predicted"/>
<dbReference type="Proteomes" id="UP001059971">
    <property type="component" value="Chromosome 1"/>
</dbReference>
<evidence type="ECO:0000259" key="1">
    <source>
        <dbReference type="Pfam" id="PF01695"/>
    </source>
</evidence>
<dbReference type="InterPro" id="IPR002611">
    <property type="entry name" value="IstB_ATP-bd"/>
</dbReference>
<reference evidence="2" key="1">
    <citation type="submission" date="2018-07" db="EMBL/GenBank/DDBJ databases">
        <title>Complete genome sequence of Sphingomonas bisphenolicum strain AO1, a bisphenol A degradative bacterium isolated from Japanese farm field.</title>
        <authorList>
            <person name="Murakami M."/>
            <person name="Koh M."/>
            <person name="Koba S."/>
            <person name="Matsumura Y."/>
        </authorList>
    </citation>
    <scope>NUCLEOTIDE SEQUENCE</scope>
    <source>
        <strain evidence="2">AO1</strain>
    </source>
</reference>
<dbReference type="Pfam" id="PF01695">
    <property type="entry name" value="IstB_IS21"/>
    <property type="match status" value="1"/>
</dbReference>
<accession>A0ABM7FZB8</accession>
<evidence type="ECO:0000313" key="2">
    <source>
        <dbReference type="EMBL" id="BBF68255.1"/>
    </source>
</evidence>
<protein>
    <recommendedName>
        <fullName evidence="1">IstB-like ATP-binding domain-containing protein</fullName>
    </recommendedName>
</protein>
<dbReference type="EMBL" id="AP018817">
    <property type="protein sequence ID" value="BBF68255.1"/>
    <property type="molecule type" value="Genomic_DNA"/>
</dbReference>
<organism evidence="2 3">
    <name type="scientific">Sphingomonas bisphenolicum</name>
    <dbReference type="NCBI Taxonomy" id="296544"/>
    <lineage>
        <taxon>Bacteria</taxon>
        <taxon>Pseudomonadati</taxon>
        <taxon>Pseudomonadota</taxon>
        <taxon>Alphaproteobacteria</taxon>
        <taxon>Sphingomonadales</taxon>
        <taxon>Sphingomonadaceae</taxon>
        <taxon>Sphingomonas</taxon>
    </lineage>
</organism>
<evidence type="ECO:0000313" key="3">
    <source>
        <dbReference type="Proteomes" id="UP001059971"/>
    </source>
</evidence>
<keyword evidence="3" id="KW-1185">Reference proteome</keyword>
<sequence length="111" mass="12304">MRHDPASGAIIVMLRSLKMHGMAQAVTDLMEQGAPAFDAAVPILSQLLKAETAEREVRSVSYQLKAARFPAYRDLACQSACKRDPLSARKRDPISRWRKVDLTRSPALRAA</sequence>
<name>A0ABM7FZB8_9SPHN</name>